<dbReference type="OrthoDB" id="9810734at2"/>
<sequence>MSYLQARHGILPKKPRHNSWQGKCVIITGASSGIGEALGATLVARGAKVGLIARRQKNLESLSARLSDGTSQVAFAVADVTHTKALASAVQVLEESLGPCDILIANAGIYHKTDILNFDAARENAVIATNTQGVINSIAAVLPGMVSRQQGHIVAVSSIAAMIGLPAAASYSASKAALVTLFQSLRIDLHPHGVKATIAAPGFVDTPLITDEERETLKDLISAEQAADRICNAIERNCSVDWFPWQTWLVCRLLSFLPSGLYRRAVANIPDMEEPSPPNR</sequence>
<keyword evidence="2" id="KW-0560">Oxidoreductase</keyword>
<evidence type="ECO:0000256" key="1">
    <source>
        <dbReference type="ARBA" id="ARBA00006484"/>
    </source>
</evidence>
<accession>A0A317CL33</accession>
<protein>
    <recommendedName>
        <fullName evidence="6">Short-chain dehydrogenase</fullName>
    </recommendedName>
</protein>
<dbReference type="EMBL" id="QGKL01000007">
    <property type="protein sequence ID" value="PWQ99248.1"/>
    <property type="molecule type" value="Genomic_DNA"/>
</dbReference>
<dbReference type="GO" id="GO:0016491">
    <property type="term" value="F:oxidoreductase activity"/>
    <property type="evidence" value="ECO:0007669"/>
    <property type="project" value="UniProtKB-KW"/>
</dbReference>
<evidence type="ECO:0008006" key="6">
    <source>
        <dbReference type="Google" id="ProtNLM"/>
    </source>
</evidence>
<dbReference type="PANTHER" id="PTHR44196:SF1">
    <property type="entry name" value="DEHYDROGENASE_REDUCTASE SDR FAMILY MEMBER 7B"/>
    <property type="match status" value="1"/>
</dbReference>
<dbReference type="SUPFAM" id="SSF51735">
    <property type="entry name" value="NAD(P)-binding Rossmann-fold domains"/>
    <property type="match status" value="1"/>
</dbReference>
<dbReference type="GO" id="GO:0016020">
    <property type="term" value="C:membrane"/>
    <property type="evidence" value="ECO:0007669"/>
    <property type="project" value="TreeGrafter"/>
</dbReference>
<reference evidence="4 5" key="1">
    <citation type="submission" date="2018-05" db="EMBL/GenBank/DDBJ databases">
        <title>Leucothrix arctica sp. nov., isolated from Arctic seawater.</title>
        <authorList>
            <person name="Choi A."/>
            <person name="Baek K."/>
        </authorList>
    </citation>
    <scope>NUCLEOTIDE SEQUENCE [LARGE SCALE GENOMIC DNA]</scope>
    <source>
        <strain evidence="4 5">IMCC9719</strain>
    </source>
</reference>
<dbReference type="PROSITE" id="PS00061">
    <property type="entry name" value="ADH_SHORT"/>
    <property type="match status" value="1"/>
</dbReference>
<dbReference type="AlphaFoldDB" id="A0A317CL33"/>
<comment type="similarity">
    <text evidence="1 3">Belongs to the short-chain dehydrogenases/reductases (SDR) family.</text>
</comment>
<dbReference type="Pfam" id="PF00106">
    <property type="entry name" value="adh_short"/>
    <property type="match status" value="1"/>
</dbReference>
<dbReference type="PANTHER" id="PTHR44196">
    <property type="entry name" value="DEHYDROGENASE/REDUCTASE SDR FAMILY MEMBER 7B"/>
    <property type="match status" value="1"/>
</dbReference>
<evidence type="ECO:0000313" key="5">
    <source>
        <dbReference type="Proteomes" id="UP000245506"/>
    </source>
</evidence>
<name>A0A317CL33_9GAMM</name>
<dbReference type="RefSeq" id="WP_109821673.1">
    <property type="nucleotide sequence ID" value="NZ_QGKL01000007.1"/>
</dbReference>
<gene>
    <name evidence="4" type="ORF">DKT75_01500</name>
</gene>
<dbReference type="Gene3D" id="3.40.50.720">
    <property type="entry name" value="NAD(P)-binding Rossmann-like Domain"/>
    <property type="match status" value="1"/>
</dbReference>
<comment type="caution">
    <text evidence="4">The sequence shown here is derived from an EMBL/GenBank/DDBJ whole genome shotgun (WGS) entry which is preliminary data.</text>
</comment>
<dbReference type="InterPro" id="IPR020904">
    <property type="entry name" value="Sc_DH/Rdtase_CS"/>
</dbReference>
<evidence type="ECO:0000256" key="3">
    <source>
        <dbReference type="RuleBase" id="RU000363"/>
    </source>
</evidence>
<dbReference type="InterPro" id="IPR002347">
    <property type="entry name" value="SDR_fam"/>
</dbReference>
<evidence type="ECO:0000256" key="2">
    <source>
        <dbReference type="ARBA" id="ARBA00023002"/>
    </source>
</evidence>
<keyword evidence="5" id="KW-1185">Reference proteome</keyword>
<dbReference type="Proteomes" id="UP000245506">
    <property type="component" value="Unassembled WGS sequence"/>
</dbReference>
<organism evidence="4 5">
    <name type="scientific">Leucothrix arctica</name>
    <dbReference type="NCBI Taxonomy" id="1481894"/>
    <lineage>
        <taxon>Bacteria</taxon>
        <taxon>Pseudomonadati</taxon>
        <taxon>Pseudomonadota</taxon>
        <taxon>Gammaproteobacteria</taxon>
        <taxon>Thiotrichales</taxon>
        <taxon>Thiotrichaceae</taxon>
        <taxon>Leucothrix</taxon>
    </lineage>
</organism>
<dbReference type="PRINTS" id="PR00081">
    <property type="entry name" value="GDHRDH"/>
</dbReference>
<dbReference type="InterPro" id="IPR036291">
    <property type="entry name" value="NAD(P)-bd_dom_sf"/>
</dbReference>
<dbReference type="PRINTS" id="PR00080">
    <property type="entry name" value="SDRFAMILY"/>
</dbReference>
<proteinExistence type="inferred from homology"/>
<evidence type="ECO:0000313" key="4">
    <source>
        <dbReference type="EMBL" id="PWQ99248.1"/>
    </source>
</evidence>